<reference evidence="9" key="1">
    <citation type="submission" date="2018-04" db="EMBL/GenBank/DDBJ databases">
        <authorList>
            <person name="Liu S."/>
            <person name="Wang Z."/>
            <person name="Li J."/>
        </authorList>
    </citation>
    <scope>NUCLEOTIDE SEQUENCE [LARGE SCALE GENOMIC DNA]</scope>
    <source>
        <strain evidence="9">2189</strain>
    </source>
</reference>
<organism evidence="8 9">
    <name type="scientific">Corynebacterium yudongzhengii</name>
    <dbReference type="NCBI Taxonomy" id="2080740"/>
    <lineage>
        <taxon>Bacteria</taxon>
        <taxon>Bacillati</taxon>
        <taxon>Actinomycetota</taxon>
        <taxon>Actinomycetes</taxon>
        <taxon>Mycobacteriales</taxon>
        <taxon>Corynebacteriaceae</taxon>
        <taxon>Corynebacterium</taxon>
    </lineage>
</organism>
<dbReference type="AlphaFoldDB" id="A0A2U1T4W4"/>
<evidence type="ECO:0000256" key="2">
    <source>
        <dbReference type="ARBA" id="ARBA00023015"/>
    </source>
</evidence>
<dbReference type="PANTHER" id="PTHR43133:SF50">
    <property type="entry name" value="ECF RNA POLYMERASE SIGMA FACTOR SIGM"/>
    <property type="match status" value="1"/>
</dbReference>
<dbReference type="GO" id="GO:0006352">
    <property type="term" value="P:DNA-templated transcription initiation"/>
    <property type="evidence" value="ECO:0007669"/>
    <property type="project" value="InterPro"/>
</dbReference>
<evidence type="ECO:0000313" key="9">
    <source>
        <dbReference type="Proteomes" id="UP000244989"/>
    </source>
</evidence>
<comment type="similarity">
    <text evidence="1">Belongs to the sigma-70 factor family. ECF subfamily.</text>
</comment>
<name>A0A2U1T4W4_9CORY</name>
<dbReference type="GO" id="GO:0003677">
    <property type="term" value="F:DNA binding"/>
    <property type="evidence" value="ECO:0007669"/>
    <property type="project" value="UniProtKB-KW"/>
</dbReference>
<dbReference type="Pfam" id="PF08281">
    <property type="entry name" value="Sigma70_r4_2"/>
    <property type="match status" value="1"/>
</dbReference>
<evidence type="ECO:0000313" key="8">
    <source>
        <dbReference type="EMBL" id="PWC00928.1"/>
    </source>
</evidence>
<dbReference type="InterPro" id="IPR039425">
    <property type="entry name" value="RNA_pol_sigma-70-like"/>
</dbReference>
<dbReference type="InterPro" id="IPR036388">
    <property type="entry name" value="WH-like_DNA-bd_sf"/>
</dbReference>
<dbReference type="InterPro" id="IPR007627">
    <property type="entry name" value="RNA_pol_sigma70_r2"/>
</dbReference>
<dbReference type="InterPro" id="IPR013324">
    <property type="entry name" value="RNA_pol_sigma_r3/r4-like"/>
</dbReference>
<dbReference type="InterPro" id="IPR013249">
    <property type="entry name" value="RNA_pol_sigma70_r4_t2"/>
</dbReference>
<evidence type="ECO:0000256" key="3">
    <source>
        <dbReference type="ARBA" id="ARBA00023082"/>
    </source>
</evidence>
<evidence type="ECO:0000259" key="7">
    <source>
        <dbReference type="Pfam" id="PF08281"/>
    </source>
</evidence>
<dbReference type="InterPro" id="IPR013325">
    <property type="entry name" value="RNA_pol_sigma_r2"/>
</dbReference>
<dbReference type="KEGG" id="cyz:C3B44_11515"/>
<evidence type="ECO:0000259" key="6">
    <source>
        <dbReference type="Pfam" id="PF04542"/>
    </source>
</evidence>
<dbReference type="OrthoDB" id="9780326at2"/>
<proteinExistence type="inferred from homology"/>
<dbReference type="EMBL" id="QEEZ01000024">
    <property type="protein sequence ID" value="PWC00928.1"/>
    <property type="molecule type" value="Genomic_DNA"/>
</dbReference>
<dbReference type="NCBIfam" id="TIGR02937">
    <property type="entry name" value="sigma70-ECF"/>
    <property type="match status" value="1"/>
</dbReference>
<comment type="caution">
    <text evidence="8">The sequence shown here is derived from an EMBL/GenBank/DDBJ whole genome shotgun (WGS) entry which is preliminary data.</text>
</comment>
<keyword evidence="3" id="KW-0731">Sigma factor</keyword>
<dbReference type="RefSeq" id="WP_108432484.1">
    <property type="nucleotide sequence ID" value="NZ_CP026947.1"/>
</dbReference>
<dbReference type="Proteomes" id="UP000244989">
    <property type="component" value="Unassembled WGS sequence"/>
</dbReference>
<protein>
    <submittedName>
        <fullName evidence="8">RNA polymerase subunit sigma</fullName>
    </submittedName>
</protein>
<dbReference type="InterPro" id="IPR014284">
    <property type="entry name" value="RNA_pol_sigma-70_dom"/>
</dbReference>
<keyword evidence="2" id="KW-0805">Transcription regulation</keyword>
<sequence>MAPVFDDACPDDDHRTDDELVEDFLDGDVRAFRIIIERHRARLIAVARRYAANEDDAQDIMQETWLKASTSLDGYRAEAKLTTWLHRIVSNQGYDFVHHRSRRERPVLDEEDTAHRMQTKLSHTPHEHVVNTMLMQQILAKVPEYQRTALVLVDMLGHDVSSAARALGVRPGTVKSRRARARAVLQETVDV</sequence>
<feature type="domain" description="RNA polymerase sigma factor 70 region 4 type 2" evidence="7">
    <location>
        <begin position="134"/>
        <end position="183"/>
    </location>
</feature>
<dbReference type="SUPFAM" id="SSF88946">
    <property type="entry name" value="Sigma2 domain of RNA polymerase sigma factors"/>
    <property type="match status" value="1"/>
</dbReference>
<gene>
    <name evidence="8" type="ORF">DF222_10160</name>
</gene>
<keyword evidence="9" id="KW-1185">Reference proteome</keyword>
<accession>A0A2U1T4W4</accession>
<evidence type="ECO:0000256" key="1">
    <source>
        <dbReference type="ARBA" id="ARBA00010641"/>
    </source>
</evidence>
<dbReference type="Gene3D" id="1.10.1740.10">
    <property type="match status" value="1"/>
</dbReference>
<keyword evidence="4" id="KW-0238">DNA-binding</keyword>
<feature type="domain" description="RNA polymerase sigma-70 region 2" evidence="6">
    <location>
        <begin position="35"/>
        <end position="102"/>
    </location>
</feature>
<dbReference type="GO" id="GO:0016987">
    <property type="term" value="F:sigma factor activity"/>
    <property type="evidence" value="ECO:0007669"/>
    <property type="project" value="UniProtKB-KW"/>
</dbReference>
<dbReference type="SUPFAM" id="SSF88659">
    <property type="entry name" value="Sigma3 and sigma4 domains of RNA polymerase sigma factors"/>
    <property type="match status" value="1"/>
</dbReference>
<evidence type="ECO:0000256" key="4">
    <source>
        <dbReference type="ARBA" id="ARBA00023125"/>
    </source>
</evidence>
<evidence type="ECO:0000256" key="5">
    <source>
        <dbReference type="ARBA" id="ARBA00023163"/>
    </source>
</evidence>
<dbReference type="PANTHER" id="PTHR43133">
    <property type="entry name" value="RNA POLYMERASE ECF-TYPE SIGMA FACTO"/>
    <property type="match status" value="1"/>
</dbReference>
<dbReference type="Pfam" id="PF04542">
    <property type="entry name" value="Sigma70_r2"/>
    <property type="match status" value="1"/>
</dbReference>
<keyword evidence="5" id="KW-0804">Transcription</keyword>
<dbReference type="Gene3D" id="1.10.10.10">
    <property type="entry name" value="Winged helix-like DNA-binding domain superfamily/Winged helix DNA-binding domain"/>
    <property type="match status" value="1"/>
</dbReference>